<organism evidence="2 3">
    <name type="scientific">Saguinus oedipus</name>
    <name type="common">Cotton-top tamarin</name>
    <name type="synonym">Oedipomidas oedipus</name>
    <dbReference type="NCBI Taxonomy" id="9490"/>
    <lineage>
        <taxon>Eukaryota</taxon>
        <taxon>Metazoa</taxon>
        <taxon>Chordata</taxon>
        <taxon>Craniata</taxon>
        <taxon>Vertebrata</taxon>
        <taxon>Euteleostomi</taxon>
        <taxon>Mammalia</taxon>
        <taxon>Eutheria</taxon>
        <taxon>Euarchontoglires</taxon>
        <taxon>Primates</taxon>
        <taxon>Haplorrhini</taxon>
        <taxon>Platyrrhini</taxon>
        <taxon>Cebidae</taxon>
        <taxon>Callitrichinae</taxon>
        <taxon>Saguinus</taxon>
    </lineage>
</organism>
<dbReference type="EMBL" id="JASSZA010000010">
    <property type="protein sequence ID" value="KAK2099824.1"/>
    <property type="molecule type" value="Genomic_DNA"/>
</dbReference>
<reference evidence="2 3" key="1">
    <citation type="submission" date="2023-05" db="EMBL/GenBank/DDBJ databases">
        <title>B98-5 Cell Line De Novo Hybrid Assembly: An Optical Mapping Approach.</title>
        <authorList>
            <person name="Kananen K."/>
            <person name="Auerbach J.A."/>
            <person name="Kautto E."/>
            <person name="Blachly J.S."/>
        </authorList>
    </citation>
    <scope>NUCLEOTIDE SEQUENCE [LARGE SCALE GENOMIC DNA]</scope>
    <source>
        <strain evidence="2">B95-8</strain>
        <tissue evidence="2">Cell line</tissue>
    </source>
</reference>
<feature type="compositionally biased region" description="Basic and acidic residues" evidence="1">
    <location>
        <begin position="104"/>
        <end position="114"/>
    </location>
</feature>
<dbReference type="GO" id="GO:0004527">
    <property type="term" value="F:exonuclease activity"/>
    <property type="evidence" value="ECO:0007669"/>
    <property type="project" value="UniProtKB-KW"/>
</dbReference>
<gene>
    <name evidence="2" type="primary">REXO1_3</name>
    <name evidence="2" type="ORF">P7K49_021172</name>
</gene>
<dbReference type="Proteomes" id="UP001266305">
    <property type="component" value="Unassembled WGS sequence"/>
</dbReference>
<keyword evidence="2" id="KW-0269">Exonuclease</keyword>
<evidence type="ECO:0000313" key="3">
    <source>
        <dbReference type="Proteomes" id="UP001266305"/>
    </source>
</evidence>
<evidence type="ECO:0000256" key="1">
    <source>
        <dbReference type="SAM" id="MobiDB-lite"/>
    </source>
</evidence>
<evidence type="ECO:0000313" key="2">
    <source>
        <dbReference type="EMBL" id="KAK2099824.1"/>
    </source>
</evidence>
<sequence length="137" mass="15123">MDAFPLAFHYSPGSHSLLSPNASYQATPAKPASKYSLAFPDRGQGRGRGGSGALEYVPKAVSQPQRHNRPIASGKYVVDSSWPPTDLEYDPLSSYSSRHPSRARYRDKCPEKRPWGPCGSEPYMPAPQEALGLFWQL</sequence>
<feature type="region of interest" description="Disordered" evidence="1">
    <location>
        <begin position="20"/>
        <end position="122"/>
    </location>
</feature>
<keyword evidence="3" id="KW-1185">Reference proteome</keyword>
<name>A0ABQ9URX2_SAGOE</name>
<proteinExistence type="predicted"/>
<keyword evidence="2" id="KW-0540">Nuclease</keyword>
<comment type="caution">
    <text evidence="2">The sequence shown here is derived from an EMBL/GenBank/DDBJ whole genome shotgun (WGS) entry which is preliminary data.</text>
</comment>
<protein>
    <submittedName>
        <fullName evidence="2">RNA exonuclease 1</fullName>
    </submittedName>
</protein>
<keyword evidence="2" id="KW-0378">Hydrolase</keyword>
<accession>A0ABQ9URX2</accession>